<keyword evidence="6" id="KW-0548">Nucleotidyltransferase</keyword>
<sequence length="110" mass="11735">MDSQVVFAGFMGNSGKDFRRIITAVARADPDLIGDAPQIKYEANKGNDLPVDEESVSESQRKATQLKKRILFGLGIGLSAGAIVLAGGWVFTGALAAAVFIASREYFELV</sequence>
<evidence type="ECO:0000256" key="8">
    <source>
        <dbReference type="ARBA" id="ARBA00023264"/>
    </source>
</evidence>
<organism evidence="10 11">
    <name type="scientific">Cinchona calisaya</name>
    <dbReference type="NCBI Taxonomy" id="153742"/>
    <lineage>
        <taxon>Eukaryota</taxon>
        <taxon>Viridiplantae</taxon>
        <taxon>Streptophyta</taxon>
        <taxon>Embryophyta</taxon>
        <taxon>Tracheophyta</taxon>
        <taxon>Spermatophyta</taxon>
        <taxon>Magnoliopsida</taxon>
        <taxon>eudicotyledons</taxon>
        <taxon>Gunneridae</taxon>
        <taxon>Pentapetalae</taxon>
        <taxon>asterids</taxon>
        <taxon>lamiids</taxon>
        <taxon>Gentianales</taxon>
        <taxon>Rubiaceae</taxon>
        <taxon>Cinchonoideae</taxon>
        <taxon>Cinchoneae</taxon>
        <taxon>Cinchona</taxon>
    </lineage>
</organism>
<dbReference type="GO" id="GO:0008654">
    <property type="term" value="P:phospholipid biosynthetic process"/>
    <property type="evidence" value="ECO:0007669"/>
    <property type="project" value="UniProtKB-KW"/>
</dbReference>
<keyword evidence="7" id="KW-0594">Phospholipid biosynthesis</keyword>
<name>A0ABD2ZD96_9GENT</name>
<dbReference type="AlphaFoldDB" id="A0ABD2ZD96"/>
<keyword evidence="9" id="KW-0812">Transmembrane</keyword>
<evidence type="ECO:0000256" key="1">
    <source>
        <dbReference type="ARBA" id="ARBA00001698"/>
    </source>
</evidence>
<comment type="caution">
    <text evidence="10">The sequence shown here is derived from an EMBL/GenBank/DDBJ whole genome shotgun (WGS) entry which is preliminary data.</text>
</comment>
<keyword evidence="7" id="KW-0443">Lipid metabolism</keyword>
<dbReference type="EC" id="2.7.7.41" evidence="4"/>
<gene>
    <name evidence="10" type="ORF">ACH5RR_023856</name>
</gene>
<evidence type="ECO:0000256" key="7">
    <source>
        <dbReference type="ARBA" id="ARBA00023209"/>
    </source>
</evidence>
<keyword evidence="8" id="KW-1208">Phospholipid metabolism</keyword>
<protein>
    <recommendedName>
        <fullName evidence="4">phosphatidate cytidylyltransferase</fullName>
        <ecNumber evidence="4">2.7.7.41</ecNumber>
    </recommendedName>
</protein>
<proteinExistence type="predicted"/>
<dbReference type="PANTHER" id="PTHR47101">
    <property type="entry name" value="PHOSPHATIDATE CYTIDYLYLTRANSFERASE 5, CHLOROPLASTIC"/>
    <property type="match status" value="1"/>
</dbReference>
<keyword evidence="9" id="KW-1133">Transmembrane helix</keyword>
<evidence type="ECO:0000256" key="2">
    <source>
        <dbReference type="ARBA" id="ARBA00005119"/>
    </source>
</evidence>
<evidence type="ECO:0000256" key="4">
    <source>
        <dbReference type="ARBA" id="ARBA00012487"/>
    </source>
</evidence>
<dbReference type="Proteomes" id="UP001630127">
    <property type="component" value="Unassembled WGS sequence"/>
</dbReference>
<evidence type="ECO:0000256" key="6">
    <source>
        <dbReference type="ARBA" id="ARBA00022695"/>
    </source>
</evidence>
<comment type="catalytic activity">
    <reaction evidence="1">
        <text>a 1,2-diacyl-sn-glycero-3-phosphate + CTP + H(+) = a CDP-1,2-diacyl-sn-glycerol + diphosphate</text>
        <dbReference type="Rhea" id="RHEA:16229"/>
        <dbReference type="ChEBI" id="CHEBI:15378"/>
        <dbReference type="ChEBI" id="CHEBI:33019"/>
        <dbReference type="ChEBI" id="CHEBI:37563"/>
        <dbReference type="ChEBI" id="CHEBI:58332"/>
        <dbReference type="ChEBI" id="CHEBI:58608"/>
        <dbReference type="EC" id="2.7.7.41"/>
    </reaction>
</comment>
<accession>A0ABD2ZD96</accession>
<reference evidence="10 11" key="1">
    <citation type="submission" date="2024-11" db="EMBL/GenBank/DDBJ databases">
        <title>A near-complete genome assembly of Cinchona calisaya.</title>
        <authorList>
            <person name="Lian D.C."/>
            <person name="Zhao X.W."/>
            <person name="Wei L."/>
        </authorList>
    </citation>
    <scope>NUCLEOTIDE SEQUENCE [LARGE SCALE GENOMIC DNA]</scope>
    <source>
        <tissue evidence="10">Nenye</tissue>
    </source>
</reference>
<evidence type="ECO:0000313" key="11">
    <source>
        <dbReference type="Proteomes" id="UP001630127"/>
    </source>
</evidence>
<evidence type="ECO:0000313" key="10">
    <source>
        <dbReference type="EMBL" id="KAL3516954.1"/>
    </source>
</evidence>
<keyword evidence="11" id="KW-1185">Reference proteome</keyword>
<keyword evidence="9" id="KW-0472">Membrane</keyword>
<dbReference type="EMBL" id="JBJUIK010000010">
    <property type="protein sequence ID" value="KAL3516954.1"/>
    <property type="molecule type" value="Genomic_DNA"/>
</dbReference>
<evidence type="ECO:0000256" key="9">
    <source>
        <dbReference type="SAM" id="Phobius"/>
    </source>
</evidence>
<comment type="pathway">
    <text evidence="2">Phospholipid metabolism; CDP-diacylglycerol biosynthesis; CDP-diacylglycerol from sn-glycerol 3-phosphate: step 3/3.</text>
</comment>
<keyword evidence="6" id="KW-0808">Transferase</keyword>
<evidence type="ECO:0000256" key="5">
    <source>
        <dbReference type="ARBA" id="ARBA00022516"/>
    </source>
</evidence>
<feature type="transmembrane region" description="Helical" evidence="9">
    <location>
        <begin position="70"/>
        <end position="102"/>
    </location>
</feature>
<evidence type="ECO:0000256" key="3">
    <source>
        <dbReference type="ARBA" id="ARBA00005189"/>
    </source>
</evidence>
<dbReference type="GO" id="GO:0004605">
    <property type="term" value="F:phosphatidate cytidylyltransferase activity"/>
    <property type="evidence" value="ECO:0007669"/>
    <property type="project" value="UniProtKB-EC"/>
</dbReference>
<dbReference type="PANTHER" id="PTHR47101:SF1">
    <property type="entry name" value="PHOSPHATIDATE CYTIDYLYLTRANSFERASE 4, CHLOROPLASTIC"/>
    <property type="match status" value="1"/>
</dbReference>
<comment type="pathway">
    <text evidence="3">Lipid metabolism.</text>
</comment>
<keyword evidence="5" id="KW-0444">Lipid biosynthesis</keyword>